<dbReference type="Proteomes" id="UP001177003">
    <property type="component" value="Chromosome 5"/>
</dbReference>
<keyword evidence="2" id="KW-1185">Reference proteome</keyword>
<dbReference type="EMBL" id="OX465081">
    <property type="protein sequence ID" value="CAI9286323.1"/>
    <property type="molecule type" value="Genomic_DNA"/>
</dbReference>
<evidence type="ECO:0000313" key="1">
    <source>
        <dbReference type="EMBL" id="CAI9286323.1"/>
    </source>
</evidence>
<proteinExistence type="predicted"/>
<dbReference type="PANTHER" id="PTHR31973">
    <property type="entry name" value="POLYPROTEIN, PUTATIVE-RELATED"/>
    <property type="match status" value="1"/>
</dbReference>
<sequence>MQGIMEVVKKICPEVKHRLCARHILANFHKKFKGECYIKPFWRAIKVTTIHKFELAIEEIKSFDIGTYNYLIKRDPNCLSSVFLRWEWDVMQWKMVFLRASMLLLKKLEKAIDHYVRGHKDSGLHMLVDKTILRLCKVMKSIVLAWRKENMDVKVEEYVAEWITKSAFLRAYEYTIHPLNDSTLWLHMPNVDWILPPIRRRLPSRPYVKRKRDQAENELSGNTRHTISMACPSSPAPSDPTHVNQDPMTQDHVNQEHLIQENVHVNLDPENQDPVNEVSINQDPVNPVPVNQVPVNLSVRGPKILGVRARKPS</sequence>
<reference evidence="1" key="1">
    <citation type="submission" date="2023-04" db="EMBL/GenBank/DDBJ databases">
        <authorList>
            <person name="Vijverberg K."/>
            <person name="Xiong W."/>
            <person name="Schranz E."/>
        </authorList>
    </citation>
    <scope>NUCLEOTIDE SEQUENCE</scope>
</reference>
<organism evidence="1 2">
    <name type="scientific">Lactuca saligna</name>
    <name type="common">Willowleaf lettuce</name>
    <dbReference type="NCBI Taxonomy" id="75948"/>
    <lineage>
        <taxon>Eukaryota</taxon>
        <taxon>Viridiplantae</taxon>
        <taxon>Streptophyta</taxon>
        <taxon>Embryophyta</taxon>
        <taxon>Tracheophyta</taxon>
        <taxon>Spermatophyta</taxon>
        <taxon>Magnoliopsida</taxon>
        <taxon>eudicotyledons</taxon>
        <taxon>Gunneridae</taxon>
        <taxon>Pentapetalae</taxon>
        <taxon>asterids</taxon>
        <taxon>campanulids</taxon>
        <taxon>Asterales</taxon>
        <taxon>Asteraceae</taxon>
        <taxon>Cichorioideae</taxon>
        <taxon>Cichorieae</taxon>
        <taxon>Lactucinae</taxon>
        <taxon>Lactuca</taxon>
    </lineage>
</organism>
<protein>
    <submittedName>
        <fullName evidence="1">Uncharacterized protein</fullName>
    </submittedName>
</protein>
<gene>
    <name evidence="1" type="ORF">LSALG_LOCUS25748</name>
</gene>
<accession>A0AA35Z645</accession>
<evidence type="ECO:0000313" key="2">
    <source>
        <dbReference type="Proteomes" id="UP001177003"/>
    </source>
</evidence>
<dbReference type="AlphaFoldDB" id="A0AA35Z645"/>
<dbReference type="PANTHER" id="PTHR31973:SF189">
    <property type="entry name" value="TRANSPOSASE, MUDR, PLANT, MULE TRANSPOSASE DOMAIN PROTEIN-RELATED"/>
    <property type="match status" value="1"/>
</dbReference>
<name>A0AA35Z645_LACSI</name>